<dbReference type="GO" id="GO:0016036">
    <property type="term" value="P:cellular response to phosphate starvation"/>
    <property type="evidence" value="ECO:0007669"/>
    <property type="project" value="TreeGrafter"/>
</dbReference>
<dbReference type="InterPro" id="IPR050351">
    <property type="entry name" value="BphY/WalK/GraS-like"/>
</dbReference>
<dbReference type="EMBL" id="JAPAHU010000029">
    <property type="protein sequence ID" value="MCW1042952.1"/>
    <property type="molecule type" value="Genomic_DNA"/>
</dbReference>
<dbReference type="PANTHER" id="PTHR45453:SF3">
    <property type="entry name" value="HISTIDINE KINASE"/>
    <property type="match status" value="1"/>
</dbReference>
<proteinExistence type="predicted"/>
<evidence type="ECO:0000313" key="8">
    <source>
        <dbReference type="EMBL" id="MCW1042952.1"/>
    </source>
</evidence>
<dbReference type="GO" id="GO:0004721">
    <property type="term" value="F:phosphoprotein phosphatase activity"/>
    <property type="evidence" value="ECO:0007669"/>
    <property type="project" value="TreeGrafter"/>
</dbReference>
<evidence type="ECO:0000256" key="4">
    <source>
        <dbReference type="ARBA" id="ARBA00022679"/>
    </source>
</evidence>
<gene>
    <name evidence="8" type="ORF">OJ597_11170</name>
    <name evidence="9" type="ORF">OJ930_10595</name>
</gene>
<dbReference type="Proteomes" id="UP001208853">
    <property type="component" value="Unassembled WGS sequence"/>
</dbReference>
<protein>
    <recommendedName>
        <fullName evidence="3">histidine kinase</fullName>
        <ecNumber evidence="3">2.7.13.3</ecNumber>
    </recommendedName>
</protein>
<evidence type="ECO:0000256" key="3">
    <source>
        <dbReference type="ARBA" id="ARBA00012438"/>
    </source>
</evidence>
<dbReference type="SUPFAM" id="SSF55874">
    <property type="entry name" value="ATPase domain of HSP90 chaperone/DNA topoisomerase II/histidine kinase"/>
    <property type="match status" value="1"/>
</dbReference>
<evidence type="ECO:0000259" key="7">
    <source>
        <dbReference type="PROSITE" id="PS50109"/>
    </source>
</evidence>
<dbReference type="SUPFAM" id="SSF47384">
    <property type="entry name" value="Homodimeric domain of signal transducing histidine kinase"/>
    <property type="match status" value="1"/>
</dbReference>
<evidence type="ECO:0000256" key="1">
    <source>
        <dbReference type="ARBA" id="ARBA00000085"/>
    </source>
</evidence>
<feature type="domain" description="Histidine kinase" evidence="7">
    <location>
        <begin position="3"/>
        <end position="214"/>
    </location>
</feature>
<keyword evidence="11" id="KW-1185">Reference proteome</keyword>
<keyword evidence="4" id="KW-0808">Transferase</keyword>
<evidence type="ECO:0000256" key="5">
    <source>
        <dbReference type="ARBA" id="ARBA00022777"/>
    </source>
</evidence>
<evidence type="ECO:0000256" key="2">
    <source>
        <dbReference type="ARBA" id="ARBA00004370"/>
    </source>
</evidence>
<dbReference type="PANTHER" id="PTHR45453">
    <property type="entry name" value="PHOSPHATE REGULON SENSOR PROTEIN PHOR"/>
    <property type="match status" value="1"/>
</dbReference>
<dbReference type="EMBL" id="JAPAIK010000173">
    <property type="protein sequence ID" value="MCW1073434.1"/>
    <property type="molecule type" value="Genomic_DNA"/>
</dbReference>
<dbReference type="SMART" id="SM00387">
    <property type="entry name" value="HATPase_c"/>
    <property type="match status" value="1"/>
</dbReference>
<keyword evidence="5 9" id="KW-0418">Kinase</keyword>
<dbReference type="Gene3D" id="1.10.287.130">
    <property type="match status" value="1"/>
</dbReference>
<dbReference type="AlphaFoldDB" id="A0AAW5TJV5"/>
<dbReference type="RefSeq" id="WP_024052990.1">
    <property type="nucleotide sequence ID" value="NZ_CP118029.1"/>
</dbReference>
<dbReference type="InterPro" id="IPR003594">
    <property type="entry name" value="HATPase_dom"/>
</dbReference>
<sequence length="214" mass="25019">MRITAHELKTPIASMLGLVEGMIYNVGEFKDHETYLKKCRDILQEQSQLVCSILEATNLDLSLKVKQERVDLKELIEQYLTPYEALTKVHSYQFIVNLEPVWVSLNSTYFVKAIKNLLDNAFRYTKEGGAIRVSLTEHYLRIENQAEHLPDKEELDKLFLPFYRPDFSRAKEDGGTGVGLYLVKQILEKQGFCYRLEQEKEFLQFTIWFVDPLD</sequence>
<comment type="caution">
    <text evidence="9">The sequence shown here is derived from an EMBL/GenBank/DDBJ whole genome shotgun (WGS) entry which is preliminary data.</text>
</comment>
<evidence type="ECO:0000256" key="6">
    <source>
        <dbReference type="ARBA" id="ARBA00023012"/>
    </source>
</evidence>
<dbReference type="Proteomes" id="UP001526076">
    <property type="component" value="Unassembled WGS sequence"/>
</dbReference>
<reference evidence="9 11" key="1">
    <citation type="submission" date="2022-10" db="EMBL/GenBank/DDBJ databases">
        <title>Comparative genomic study of S. anginosus.</title>
        <authorList>
            <person name="Prasad A."/>
            <person name="Ene A."/>
            <person name="Jablonska S."/>
            <person name="Du J."/>
            <person name="Wolfe A.J."/>
            <person name="Putonti C."/>
        </authorList>
    </citation>
    <scope>NUCLEOTIDE SEQUENCE</scope>
    <source>
        <strain evidence="9">UMB6888</strain>
        <strain evidence="8 11">UMB9231</strain>
    </source>
</reference>
<evidence type="ECO:0000313" key="10">
    <source>
        <dbReference type="Proteomes" id="UP001208853"/>
    </source>
</evidence>
<comment type="subcellular location">
    <subcellularLocation>
        <location evidence="2">Membrane</location>
    </subcellularLocation>
</comment>
<keyword evidence="6" id="KW-0902">Two-component regulatory system</keyword>
<dbReference type="InterPro" id="IPR036097">
    <property type="entry name" value="HisK_dim/P_sf"/>
</dbReference>
<evidence type="ECO:0000313" key="9">
    <source>
        <dbReference type="EMBL" id="MCW1073434.1"/>
    </source>
</evidence>
<dbReference type="Gene3D" id="3.30.565.10">
    <property type="entry name" value="Histidine kinase-like ATPase, C-terminal domain"/>
    <property type="match status" value="1"/>
</dbReference>
<dbReference type="InterPro" id="IPR003661">
    <property type="entry name" value="HisK_dim/P_dom"/>
</dbReference>
<accession>A0AAW5TJV5</accession>
<organism evidence="9 10">
    <name type="scientific">Streptococcus anginosus</name>
    <dbReference type="NCBI Taxonomy" id="1328"/>
    <lineage>
        <taxon>Bacteria</taxon>
        <taxon>Bacillati</taxon>
        <taxon>Bacillota</taxon>
        <taxon>Bacilli</taxon>
        <taxon>Lactobacillales</taxon>
        <taxon>Streptococcaceae</taxon>
        <taxon>Streptococcus</taxon>
        <taxon>Streptococcus anginosus group</taxon>
    </lineage>
</organism>
<dbReference type="Pfam" id="PF02518">
    <property type="entry name" value="HATPase_c"/>
    <property type="match status" value="1"/>
</dbReference>
<dbReference type="GO" id="GO:0005886">
    <property type="term" value="C:plasma membrane"/>
    <property type="evidence" value="ECO:0007669"/>
    <property type="project" value="TreeGrafter"/>
</dbReference>
<evidence type="ECO:0000313" key="11">
    <source>
        <dbReference type="Proteomes" id="UP001526076"/>
    </source>
</evidence>
<name>A0AAW5TJV5_STRAP</name>
<dbReference type="CDD" id="cd00082">
    <property type="entry name" value="HisKA"/>
    <property type="match status" value="1"/>
</dbReference>
<dbReference type="EC" id="2.7.13.3" evidence="3"/>
<dbReference type="GO" id="GO:0000155">
    <property type="term" value="F:phosphorelay sensor kinase activity"/>
    <property type="evidence" value="ECO:0007669"/>
    <property type="project" value="InterPro"/>
</dbReference>
<dbReference type="InterPro" id="IPR036890">
    <property type="entry name" value="HATPase_C_sf"/>
</dbReference>
<dbReference type="PROSITE" id="PS50109">
    <property type="entry name" value="HIS_KIN"/>
    <property type="match status" value="1"/>
</dbReference>
<comment type="catalytic activity">
    <reaction evidence="1">
        <text>ATP + protein L-histidine = ADP + protein N-phospho-L-histidine.</text>
        <dbReference type="EC" id="2.7.13.3"/>
    </reaction>
</comment>
<dbReference type="InterPro" id="IPR005467">
    <property type="entry name" value="His_kinase_dom"/>
</dbReference>